<keyword evidence="10" id="KW-1185">Reference proteome</keyword>
<reference evidence="9 10" key="1">
    <citation type="submission" date="2018-06" db="EMBL/GenBank/DDBJ databases">
        <title>Paenibacillus montanisoli sp. nov., isolated from mountain area soil.</title>
        <authorList>
            <person name="Wu M."/>
        </authorList>
    </citation>
    <scope>NUCLEOTIDE SEQUENCE [LARGE SCALE GENOMIC DNA]</scope>
    <source>
        <strain evidence="9 10">RA17</strain>
    </source>
</reference>
<evidence type="ECO:0000256" key="6">
    <source>
        <dbReference type="ARBA" id="ARBA00023136"/>
    </source>
</evidence>
<evidence type="ECO:0000313" key="10">
    <source>
        <dbReference type="Proteomes" id="UP000249260"/>
    </source>
</evidence>
<keyword evidence="5 7" id="KW-1133">Transmembrane helix</keyword>
<dbReference type="EMBL" id="QLUW01000002">
    <property type="protein sequence ID" value="RAP75654.1"/>
    <property type="molecule type" value="Genomic_DNA"/>
</dbReference>
<dbReference type="Pfam" id="PF00528">
    <property type="entry name" value="BPD_transp_1"/>
    <property type="match status" value="1"/>
</dbReference>
<keyword evidence="4 7" id="KW-0812">Transmembrane</keyword>
<dbReference type="PANTHER" id="PTHR43227:SF11">
    <property type="entry name" value="BLL4140 PROTEIN"/>
    <property type="match status" value="1"/>
</dbReference>
<feature type="transmembrane region" description="Helical" evidence="7">
    <location>
        <begin position="12"/>
        <end position="31"/>
    </location>
</feature>
<feature type="transmembrane region" description="Helical" evidence="7">
    <location>
        <begin position="265"/>
        <end position="290"/>
    </location>
</feature>
<organism evidence="9 10">
    <name type="scientific">Paenibacillus montanisoli</name>
    <dbReference type="NCBI Taxonomy" id="2081970"/>
    <lineage>
        <taxon>Bacteria</taxon>
        <taxon>Bacillati</taxon>
        <taxon>Bacillota</taxon>
        <taxon>Bacilli</taxon>
        <taxon>Bacillales</taxon>
        <taxon>Paenibacillaceae</taxon>
        <taxon>Paenibacillus</taxon>
    </lineage>
</organism>
<dbReference type="Gene3D" id="1.10.3720.10">
    <property type="entry name" value="MetI-like"/>
    <property type="match status" value="1"/>
</dbReference>
<dbReference type="InterPro" id="IPR035906">
    <property type="entry name" value="MetI-like_sf"/>
</dbReference>
<comment type="subcellular location">
    <subcellularLocation>
        <location evidence="1 7">Cell membrane</location>
        <topology evidence="1 7">Multi-pass membrane protein</topology>
    </subcellularLocation>
</comment>
<keyword evidence="6 7" id="KW-0472">Membrane</keyword>
<keyword evidence="3" id="KW-1003">Cell membrane</keyword>
<dbReference type="CDD" id="cd06261">
    <property type="entry name" value="TM_PBP2"/>
    <property type="match status" value="1"/>
</dbReference>
<dbReference type="PANTHER" id="PTHR43227">
    <property type="entry name" value="BLL4140 PROTEIN"/>
    <property type="match status" value="1"/>
</dbReference>
<accession>A0A328U6E4</accession>
<feature type="domain" description="ABC transmembrane type-1" evidence="8">
    <location>
        <begin position="71"/>
        <end position="286"/>
    </location>
</feature>
<evidence type="ECO:0000256" key="3">
    <source>
        <dbReference type="ARBA" id="ARBA00022475"/>
    </source>
</evidence>
<dbReference type="PROSITE" id="PS50928">
    <property type="entry name" value="ABC_TM1"/>
    <property type="match status" value="1"/>
</dbReference>
<sequence>MRTRNKIPDWGLHLMILPGLVMIVLFSYLPMAGLSIGFQNFIPTKGLFGSDWIGFDNFEYVFTMPDTTTVIRNTIIIAVLKMIAGLIVPIIVALLLNEVVKAVYKRVIQTIIYLPHFLSWIILSGILIDVLSPSNGIVNQFLSIFGVKPIFFLGTPEWFRPSLIVSDVWKEFGFSTIVYLAALTSINPALYEAAEMDGAGRWKQTWHITLPGMAPIVILLATLSLGNILNAGFDQVFNLYSPVVYETGDIIDTYVYRLGLINFQFGIATAVGLFKSVVSFILISASYFLAYRFANYRIF</sequence>
<evidence type="ECO:0000313" key="9">
    <source>
        <dbReference type="EMBL" id="RAP75654.1"/>
    </source>
</evidence>
<dbReference type="OrthoDB" id="9785836at2"/>
<feature type="transmembrane region" description="Helical" evidence="7">
    <location>
        <begin position="108"/>
        <end position="128"/>
    </location>
</feature>
<evidence type="ECO:0000256" key="1">
    <source>
        <dbReference type="ARBA" id="ARBA00004651"/>
    </source>
</evidence>
<evidence type="ECO:0000256" key="2">
    <source>
        <dbReference type="ARBA" id="ARBA00022448"/>
    </source>
</evidence>
<dbReference type="SUPFAM" id="SSF161098">
    <property type="entry name" value="MetI-like"/>
    <property type="match status" value="1"/>
</dbReference>
<dbReference type="GO" id="GO:0055085">
    <property type="term" value="P:transmembrane transport"/>
    <property type="evidence" value="ECO:0007669"/>
    <property type="project" value="InterPro"/>
</dbReference>
<dbReference type="AlphaFoldDB" id="A0A328U6E4"/>
<dbReference type="InterPro" id="IPR050809">
    <property type="entry name" value="UgpAE/MalFG_permease"/>
</dbReference>
<evidence type="ECO:0000256" key="4">
    <source>
        <dbReference type="ARBA" id="ARBA00022692"/>
    </source>
</evidence>
<evidence type="ECO:0000259" key="8">
    <source>
        <dbReference type="PROSITE" id="PS50928"/>
    </source>
</evidence>
<evidence type="ECO:0000256" key="7">
    <source>
        <dbReference type="RuleBase" id="RU363032"/>
    </source>
</evidence>
<dbReference type="GO" id="GO:0005886">
    <property type="term" value="C:plasma membrane"/>
    <property type="evidence" value="ECO:0007669"/>
    <property type="project" value="UniProtKB-SubCell"/>
</dbReference>
<dbReference type="InterPro" id="IPR000515">
    <property type="entry name" value="MetI-like"/>
</dbReference>
<name>A0A328U6E4_9BACL</name>
<feature type="transmembrane region" description="Helical" evidence="7">
    <location>
        <begin position="172"/>
        <end position="191"/>
    </location>
</feature>
<dbReference type="RefSeq" id="WP_112881880.1">
    <property type="nucleotide sequence ID" value="NZ_QLUW01000002.1"/>
</dbReference>
<gene>
    <name evidence="9" type="ORF">DL346_09340</name>
</gene>
<feature type="transmembrane region" description="Helical" evidence="7">
    <location>
        <begin position="212"/>
        <end position="233"/>
    </location>
</feature>
<evidence type="ECO:0000256" key="5">
    <source>
        <dbReference type="ARBA" id="ARBA00022989"/>
    </source>
</evidence>
<comment type="caution">
    <text evidence="9">The sequence shown here is derived from an EMBL/GenBank/DDBJ whole genome shotgun (WGS) entry which is preliminary data.</text>
</comment>
<comment type="similarity">
    <text evidence="7">Belongs to the binding-protein-dependent transport system permease family.</text>
</comment>
<protein>
    <submittedName>
        <fullName evidence="9">Sugar ABC transporter permease</fullName>
    </submittedName>
</protein>
<feature type="transmembrane region" description="Helical" evidence="7">
    <location>
        <begin position="75"/>
        <end position="96"/>
    </location>
</feature>
<dbReference type="Proteomes" id="UP000249260">
    <property type="component" value="Unassembled WGS sequence"/>
</dbReference>
<keyword evidence="2 7" id="KW-0813">Transport</keyword>
<proteinExistence type="inferred from homology"/>